<dbReference type="Pfam" id="PF20087">
    <property type="entry name" value="DUF6479"/>
    <property type="match status" value="1"/>
</dbReference>
<reference evidence="4" key="1">
    <citation type="journal article" date="2019" name="Int. J. Syst. Evol. Microbiol.">
        <title>The Global Catalogue of Microorganisms (GCM) 10K type strain sequencing project: providing services to taxonomists for standard genome sequencing and annotation.</title>
        <authorList>
            <consortium name="The Broad Institute Genomics Platform"/>
            <consortium name="The Broad Institute Genome Sequencing Center for Infectious Disease"/>
            <person name="Wu L."/>
            <person name="Ma J."/>
        </authorList>
    </citation>
    <scope>NUCLEOTIDE SEQUENCE [LARGE SCALE GENOMIC DNA]</scope>
    <source>
        <strain evidence="4">JCM 4594</strain>
    </source>
</reference>
<dbReference type="Proteomes" id="UP000600946">
    <property type="component" value="Unassembled WGS sequence"/>
</dbReference>
<dbReference type="InterPro" id="IPR045513">
    <property type="entry name" value="DUF6479"/>
</dbReference>
<evidence type="ECO:0000256" key="2">
    <source>
        <dbReference type="SAM" id="Phobius"/>
    </source>
</evidence>
<evidence type="ECO:0000256" key="1">
    <source>
        <dbReference type="SAM" id="MobiDB-lite"/>
    </source>
</evidence>
<gene>
    <name evidence="3" type="ORF">GCM10010326_41500</name>
</gene>
<feature type="region of interest" description="Disordered" evidence="1">
    <location>
        <begin position="40"/>
        <end position="76"/>
    </location>
</feature>
<keyword evidence="4" id="KW-1185">Reference proteome</keyword>
<evidence type="ECO:0000313" key="4">
    <source>
        <dbReference type="Proteomes" id="UP000600946"/>
    </source>
</evidence>
<evidence type="ECO:0008006" key="5">
    <source>
        <dbReference type="Google" id="ProtNLM"/>
    </source>
</evidence>
<sequence>MTSFAASQTLAASSTTWLFTGVGVIIVAVLIAAFWFGSRRTQNKPMPPQEPQPGSDSWQPPEASQGQEPTDPEHRA</sequence>
<dbReference type="RefSeq" id="WP_161257384.1">
    <property type="nucleotide sequence ID" value="NZ_BMUU01000006.1"/>
</dbReference>
<name>A0ABQ3AB44_9ACTN</name>
<keyword evidence="2" id="KW-0812">Transmembrane</keyword>
<proteinExistence type="predicted"/>
<dbReference type="EMBL" id="BMUU01000006">
    <property type="protein sequence ID" value="GGY42963.1"/>
    <property type="molecule type" value="Genomic_DNA"/>
</dbReference>
<protein>
    <recommendedName>
        <fullName evidence="5">LPXTG cell wall anchor domain-containing protein</fullName>
    </recommendedName>
</protein>
<keyword evidence="2" id="KW-0472">Membrane</keyword>
<comment type="caution">
    <text evidence="3">The sequence shown here is derived from an EMBL/GenBank/DDBJ whole genome shotgun (WGS) entry which is preliminary data.</text>
</comment>
<accession>A0ABQ3AB44</accession>
<feature type="compositionally biased region" description="Polar residues" evidence="1">
    <location>
        <begin position="52"/>
        <end position="68"/>
    </location>
</feature>
<keyword evidence="2" id="KW-1133">Transmembrane helix</keyword>
<organism evidence="3 4">
    <name type="scientific">Streptomyces xanthochromogenes</name>
    <dbReference type="NCBI Taxonomy" id="67384"/>
    <lineage>
        <taxon>Bacteria</taxon>
        <taxon>Bacillati</taxon>
        <taxon>Actinomycetota</taxon>
        <taxon>Actinomycetes</taxon>
        <taxon>Kitasatosporales</taxon>
        <taxon>Streptomycetaceae</taxon>
        <taxon>Streptomyces</taxon>
    </lineage>
</organism>
<evidence type="ECO:0000313" key="3">
    <source>
        <dbReference type="EMBL" id="GGY42963.1"/>
    </source>
</evidence>
<feature type="transmembrane region" description="Helical" evidence="2">
    <location>
        <begin position="17"/>
        <end position="36"/>
    </location>
</feature>
<dbReference type="GeneID" id="96292084"/>